<evidence type="ECO:0000256" key="1">
    <source>
        <dbReference type="ARBA" id="ARBA00022617"/>
    </source>
</evidence>
<evidence type="ECO:0000256" key="5">
    <source>
        <dbReference type="PIRSR" id="PIRSR000343-2"/>
    </source>
</evidence>
<keyword evidence="2 5" id="KW-0479">Metal-binding</keyword>
<dbReference type="AlphaFoldDB" id="A0A366IQ70"/>
<dbReference type="GO" id="GO:0006979">
    <property type="term" value="P:response to oxidative stress"/>
    <property type="evidence" value="ECO:0007669"/>
    <property type="project" value="TreeGrafter"/>
</dbReference>
<dbReference type="PANTHER" id="PTHR10720:SF0">
    <property type="entry name" value="HEME OXYGENASE"/>
    <property type="match status" value="1"/>
</dbReference>
<name>A0A366IQ70_9MICO</name>
<feature type="binding site" evidence="4">
    <location>
        <position position="170"/>
    </location>
    <ligand>
        <name>heme b</name>
        <dbReference type="ChEBI" id="CHEBI:60344"/>
    </ligand>
</feature>
<dbReference type="RefSeq" id="WP_113902489.1">
    <property type="nucleotide sequence ID" value="NZ_QNSB01000001.1"/>
</dbReference>
<keyword evidence="1 4" id="KW-0349">Heme</keyword>
<evidence type="ECO:0000313" key="6">
    <source>
        <dbReference type="EMBL" id="RBP74416.1"/>
    </source>
</evidence>
<accession>A0A366IQ70</accession>
<feature type="binding site" evidence="4">
    <location>
        <position position="123"/>
    </location>
    <ligand>
        <name>heme b</name>
        <dbReference type="ChEBI" id="CHEBI:60344"/>
    </ligand>
</feature>
<evidence type="ECO:0000313" key="7">
    <source>
        <dbReference type="Proteomes" id="UP000253509"/>
    </source>
</evidence>
<evidence type="ECO:0000256" key="2">
    <source>
        <dbReference type="ARBA" id="ARBA00022723"/>
    </source>
</evidence>
<comment type="caution">
    <text evidence="6">The sequence shown here is derived from an EMBL/GenBank/DDBJ whole genome shotgun (WGS) entry which is preliminary data.</text>
</comment>
<dbReference type="GO" id="GO:0042167">
    <property type="term" value="P:heme catabolic process"/>
    <property type="evidence" value="ECO:0007669"/>
    <property type="project" value="TreeGrafter"/>
</dbReference>
<organism evidence="6 7">
    <name type="scientific">Brevibacterium celere</name>
    <dbReference type="NCBI Taxonomy" id="225845"/>
    <lineage>
        <taxon>Bacteria</taxon>
        <taxon>Bacillati</taxon>
        <taxon>Actinomycetota</taxon>
        <taxon>Actinomycetes</taxon>
        <taxon>Micrococcales</taxon>
        <taxon>Brevibacteriaceae</taxon>
        <taxon>Brevibacterium</taxon>
    </lineage>
</organism>
<dbReference type="GO" id="GO:0020037">
    <property type="term" value="F:heme binding"/>
    <property type="evidence" value="ECO:0007669"/>
    <property type="project" value="TreeGrafter"/>
</dbReference>
<dbReference type="GO" id="GO:0004392">
    <property type="term" value="F:heme oxygenase (decyclizing) activity"/>
    <property type="evidence" value="ECO:0007669"/>
    <property type="project" value="InterPro"/>
</dbReference>
<dbReference type="Proteomes" id="UP000253509">
    <property type="component" value="Unassembled WGS sequence"/>
</dbReference>
<feature type="binding site" description="axial binding residue" evidence="5">
    <location>
        <position position="17"/>
    </location>
    <ligand>
        <name>heme b</name>
        <dbReference type="ChEBI" id="CHEBI:60344"/>
    </ligand>
    <ligandPart>
        <name>Fe</name>
        <dbReference type="ChEBI" id="CHEBI:18248"/>
    </ligandPart>
</feature>
<proteinExistence type="predicted"/>
<evidence type="ECO:0000256" key="3">
    <source>
        <dbReference type="ARBA" id="ARBA00023004"/>
    </source>
</evidence>
<dbReference type="GO" id="GO:0046872">
    <property type="term" value="F:metal ion binding"/>
    <property type="evidence" value="ECO:0007669"/>
    <property type="project" value="UniProtKB-KW"/>
</dbReference>
<dbReference type="InterPro" id="IPR002051">
    <property type="entry name" value="Haem_Oase"/>
</dbReference>
<dbReference type="GO" id="GO:0006788">
    <property type="term" value="P:heme oxidation"/>
    <property type="evidence" value="ECO:0007669"/>
    <property type="project" value="InterPro"/>
</dbReference>
<dbReference type="PRINTS" id="PR00088">
    <property type="entry name" value="HAEMOXYGNASE"/>
</dbReference>
<reference evidence="6 7" key="1">
    <citation type="submission" date="2018-06" db="EMBL/GenBank/DDBJ databases">
        <title>Freshwater and sediment microbial communities from various areas in North America, analyzing microbe dynamics in response to fracking.</title>
        <authorList>
            <person name="Lamendella R."/>
        </authorList>
    </citation>
    <scope>NUCLEOTIDE SEQUENCE [LARGE SCALE GENOMIC DNA]</scope>
    <source>
        <strain evidence="6 7">3b_TX</strain>
    </source>
</reference>
<protein>
    <submittedName>
        <fullName evidence="6">Heme oxygenase</fullName>
    </submittedName>
</protein>
<evidence type="ECO:0000256" key="4">
    <source>
        <dbReference type="PIRSR" id="PIRSR000343-1"/>
    </source>
</evidence>
<keyword evidence="7" id="KW-1185">Reference proteome</keyword>
<dbReference type="PANTHER" id="PTHR10720">
    <property type="entry name" value="HEME OXYGENASE"/>
    <property type="match status" value="1"/>
</dbReference>
<dbReference type="CDD" id="cd19165">
    <property type="entry name" value="HemeO"/>
    <property type="match status" value="1"/>
</dbReference>
<sequence length="214" mass="23538">MPSDFSARLREATATIHSDVENRGFVVDLMDGRLDARAYALLLTQYEVIYAELERRAAEFGAHPVFAPFADDRLDRHARIVHDLDRLRAGLDDPDPPVVEATGRYAERLRGLRSPEALLAHHYTRYLGDLSGGLAIGALMARHYGIEAEALTMWDFAEIGKTKPFKDAYRRRLDALAGTGGDEEAVIAEALVAFELNGEVLSEIADLTPSSSAA</sequence>
<dbReference type="Pfam" id="PF01126">
    <property type="entry name" value="Heme_oxygenase"/>
    <property type="match status" value="1"/>
</dbReference>
<keyword evidence="3 5" id="KW-0408">Iron</keyword>
<gene>
    <name evidence="6" type="ORF">DFO65_101134</name>
</gene>
<feature type="binding site" evidence="4">
    <location>
        <position position="10"/>
    </location>
    <ligand>
        <name>heme b</name>
        <dbReference type="ChEBI" id="CHEBI:60344"/>
    </ligand>
</feature>
<dbReference type="Gene3D" id="1.20.910.10">
    <property type="entry name" value="Heme oxygenase-like"/>
    <property type="match status" value="1"/>
</dbReference>
<dbReference type="PIRSF" id="PIRSF000343">
    <property type="entry name" value="Haem_Oase"/>
    <property type="match status" value="1"/>
</dbReference>
<dbReference type="EMBL" id="QNSB01000001">
    <property type="protein sequence ID" value="RBP74416.1"/>
    <property type="molecule type" value="Genomic_DNA"/>
</dbReference>
<dbReference type="SUPFAM" id="SSF48613">
    <property type="entry name" value="Heme oxygenase-like"/>
    <property type="match status" value="1"/>
</dbReference>
<dbReference type="InterPro" id="IPR016084">
    <property type="entry name" value="Haem_Oase-like_multi-hlx"/>
</dbReference>
<dbReference type="InterPro" id="IPR016053">
    <property type="entry name" value="Haem_Oase-like"/>
</dbReference>